<organism evidence="1">
    <name type="scientific">Magallana gigas</name>
    <name type="common">Pacific oyster</name>
    <name type="synonym">Crassostrea gigas</name>
    <dbReference type="NCBI Taxonomy" id="29159"/>
    <lineage>
        <taxon>Eukaryota</taxon>
        <taxon>Metazoa</taxon>
        <taxon>Spiralia</taxon>
        <taxon>Lophotrochozoa</taxon>
        <taxon>Mollusca</taxon>
        <taxon>Bivalvia</taxon>
        <taxon>Autobranchia</taxon>
        <taxon>Pteriomorphia</taxon>
        <taxon>Ostreida</taxon>
        <taxon>Ostreoidea</taxon>
        <taxon>Ostreidae</taxon>
        <taxon>Magallana</taxon>
    </lineage>
</organism>
<protein>
    <submittedName>
        <fullName evidence="1">Uncharacterized protein</fullName>
    </submittedName>
</protein>
<dbReference type="HOGENOM" id="CLU_2348688_0_0_1"/>
<dbReference type="EMBL" id="JH817826">
    <property type="protein sequence ID" value="EKC40104.1"/>
    <property type="molecule type" value="Genomic_DNA"/>
</dbReference>
<reference evidence="1" key="1">
    <citation type="journal article" date="2012" name="Nature">
        <title>The oyster genome reveals stress adaptation and complexity of shell formation.</title>
        <authorList>
            <person name="Zhang G."/>
            <person name="Fang X."/>
            <person name="Guo X."/>
            <person name="Li L."/>
            <person name="Luo R."/>
            <person name="Xu F."/>
            <person name="Yang P."/>
            <person name="Zhang L."/>
            <person name="Wang X."/>
            <person name="Qi H."/>
            <person name="Xiong Z."/>
            <person name="Que H."/>
            <person name="Xie Y."/>
            <person name="Holland P.W."/>
            <person name="Paps J."/>
            <person name="Zhu Y."/>
            <person name="Wu F."/>
            <person name="Chen Y."/>
            <person name="Wang J."/>
            <person name="Peng C."/>
            <person name="Meng J."/>
            <person name="Yang L."/>
            <person name="Liu J."/>
            <person name="Wen B."/>
            <person name="Zhang N."/>
            <person name="Huang Z."/>
            <person name="Zhu Q."/>
            <person name="Feng Y."/>
            <person name="Mount A."/>
            <person name="Hedgecock D."/>
            <person name="Xu Z."/>
            <person name="Liu Y."/>
            <person name="Domazet-Loso T."/>
            <person name="Du Y."/>
            <person name="Sun X."/>
            <person name="Zhang S."/>
            <person name="Liu B."/>
            <person name="Cheng P."/>
            <person name="Jiang X."/>
            <person name="Li J."/>
            <person name="Fan D."/>
            <person name="Wang W."/>
            <person name="Fu W."/>
            <person name="Wang T."/>
            <person name="Wang B."/>
            <person name="Zhang J."/>
            <person name="Peng Z."/>
            <person name="Li Y."/>
            <person name="Li N."/>
            <person name="Wang J."/>
            <person name="Chen M."/>
            <person name="He Y."/>
            <person name="Tan F."/>
            <person name="Song X."/>
            <person name="Zheng Q."/>
            <person name="Huang R."/>
            <person name="Yang H."/>
            <person name="Du X."/>
            <person name="Chen L."/>
            <person name="Yang M."/>
            <person name="Gaffney P.M."/>
            <person name="Wang S."/>
            <person name="Luo L."/>
            <person name="She Z."/>
            <person name="Ming Y."/>
            <person name="Huang W."/>
            <person name="Zhang S."/>
            <person name="Huang B."/>
            <person name="Zhang Y."/>
            <person name="Qu T."/>
            <person name="Ni P."/>
            <person name="Miao G."/>
            <person name="Wang J."/>
            <person name="Wang Q."/>
            <person name="Steinberg C.E."/>
            <person name="Wang H."/>
            <person name="Li N."/>
            <person name="Qian L."/>
            <person name="Zhang G."/>
            <person name="Li Y."/>
            <person name="Yang H."/>
            <person name="Liu X."/>
            <person name="Wang J."/>
            <person name="Yin Y."/>
            <person name="Wang J."/>
        </authorList>
    </citation>
    <scope>NUCLEOTIDE SEQUENCE [LARGE SCALE GENOMIC DNA]</scope>
    <source>
        <strain evidence="1">05x7-T-G4-1.051#20</strain>
    </source>
</reference>
<proteinExistence type="predicted"/>
<accession>K1R918</accession>
<sequence length="97" mass="10796">MADANKRGIFFDGIYLPTFKPLLENPEVRLNAIKNLEGRSDDVLITAFPRSAAEPKKHYPPTGLTSPNNWRAWAPTGNCGGNSTLGVHKSDYLNKRR</sequence>
<dbReference type="AlphaFoldDB" id="K1R918"/>
<name>K1R918_MAGGI</name>
<evidence type="ECO:0000313" key="1">
    <source>
        <dbReference type="EMBL" id="EKC40104.1"/>
    </source>
</evidence>
<dbReference type="InParanoid" id="K1R918"/>
<gene>
    <name evidence="1" type="ORF">CGI_10026135</name>
</gene>